<sequence>MFRDSFLYAWAVVQVCMRVAHALDCHSLIGLTISSPSDVAALNKCTNITAPVTINSSAPPDIQLNGPKALATLNATAAKSLHSISSSTLVEIGSITLTDLPTFHSLNFSALIVLDALALENLPALDDVTFGGLGPRSVVSVVNTALESVEWVEWPVSTSLNISSNADLEEISLPWDSVDGAVSISNNEKLDRLDVRGMKSITGSFTVEENDGLKTLAFGSLESVKGDVQLSGSFANISMPMLKKVTGTLAISSKEDIDASCAEIVKVDDSGKVNCTPNAQSHPPASPTPSNSPGNPPSPSSSATPDEGEDTSDLATGAKIGIVTAAVILGLFLVVGGVFFFRARSRGKVREIVISAPIPVPPHTTSSGQSVKSVGSISVGEVERAEAKVVGRSAGGLKLILNGEEMREVDMAGARVEGGGVGMEREASLSSVSSMGSKVPLVRRA</sequence>
<proteinExistence type="predicted"/>
<dbReference type="AlphaFoldDB" id="A0A177CMC7"/>
<dbReference type="InParanoid" id="A0A177CMC7"/>
<dbReference type="RefSeq" id="XP_018038324.1">
    <property type="nucleotide sequence ID" value="XM_018183969.1"/>
</dbReference>
<evidence type="ECO:0000256" key="2">
    <source>
        <dbReference type="SAM" id="Phobius"/>
    </source>
</evidence>
<evidence type="ECO:0000256" key="1">
    <source>
        <dbReference type="SAM" id="MobiDB-lite"/>
    </source>
</evidence>
<dbReference type="EMBL" id="KV441550">
    <property type="protein sequence ID" value="OAG07959.1"/>
    <property type="molecule type" value="Genomic_DNA"/>
</dbReference>
<dbReference type="OrthoDB" id="536881at2759"/>
<reference evidence="4 5" key="1">
    <citation type="submission" date="2016-05" db="EMBL/GenBank/DDBJ databases">
        <title>Comparative analysis of secretome profiles of manganese(II)-oxidizing ascomycete fungi.</title>
        <authorList>
            <consortium name="DOE Joint Genome Institute"/>
            <person name="Zeiner C.A."/>
            <person name="Purvine S.O."/>
            <person name="Zink E.M."/>
            <person name="Wu S."/>
            <person name="Pasa-Tolic L."/>
            <person name="Chaput D.L."/>
            <person name="Haridas S."/>
            <person name="Grigoriev I.V."/>
            <person name="Santelli C.M."/>
            <person name="Hansel C.M."/>
        </authorList>
    </citation>
    <scope>NUCLEOTIDE SEQUENCE [LARGE SCALE GENOMIC DNA]</scope>
    <source>
        <strain evidence="4 5">AP3s5-JAC2a</strain>
    </source>
</reference>
<protein>
    <recommendedName>
        <fullName evidence="6">Receptor L-domain domain-containing protein</fullName>
    </recommendedName>
</protein>
<dbReference type="GeneID" id="28767455"/>
<keyword evidence="3" id="KW-0732">Signal</keyword>
<name>A0A177CMC7_9PLEO</name>
<evidence type="ECO:0000313" key="5">
    <source>
        <dbReference type="Proteomes" id="UP000077069"/>
    </source>
</evidence>
<dbReference type="STRING" id="1460663.A0A177CMC7"/>
<dbReference type="Proteomes" id="UP000077069">
    <property type="component" value="Unassembled WGS sequence"/>
</dbReference>
<feature type="region of interest" description="Disordered" evidence="1">
    <location>
        <begin position="272"/>
        <end position="313"/>
    </location>
</feature>
<gene>
    <name evidence="4" type="ORF">CC84DRAFT_1239013</name>
</gene>
<organism evidence="4 5">
    <name type="scientific">Paraphaeosphaeria sporulosa</name>
    <dbReference type="NCBI Taxonomy" id="1460663"/>
    <lineage>
        <taxon>Eukaryota</taxon>
        <taxon>Fungi</taxon>
        <taxon>Dikarya</taxon>
        <taxon>Ascomycota</taxon>
        <taxon>Pezizomycotina</taxon>
        <taxon>Dothideomycetes</taxon>
        <taxon>Pleosporomycetidae</taxon>
        <taxon>Pleosporales</taxon>
        <taxon>Massarineae</taxon>
        <taxon>Didymosphaeriaceae</taxon>
        <taxon>Paraphaeosphaeria</taxon>
    </lineage>
</organism>
<keyword evidence="5" id="KW-1185">Reference proteome</keyword>
<dbReference type="SUPFAM" id="SSF52058">
    <property type="entry name" value="L domain-like"/>
    <property type="match status" value="1"/>
</dbReference>
<feature type="signal peptide" evidence="3">
    <location>
        <begin position="1"/>
        <end position="22"/>
    </location>
</feature>
<accession>A0A177CMC7</accession>
<evidence type="ECO:0008006" key="6">
    <source>
        <dbReference type="Google" id="ProtNLM"/>
    </source>
</evidence>
<feature type="transmembrane region" description="Helical" evidence="2">
    <location>
        <begin position="320"/>
        <end position="341"/>
    </location>
</feature>
<keyword evidence="2" id="KW-0472">Membrane</keyword>
<evidence type="ECO:0000256" key="3">
    <source>
        <dbReference type="SAM" id="SignalP"/>
    </source>
</evidence>
<keyword evidence="2" id="KW-0812">Transmembrane</keyword>
<keyword evidence="2" id="KW-1133">Transmembrane helix</keyword>
<evidence type="ECO:0000313" key="4">
    <source>
        <dbReference type="EMBL" id="OAG07959.1"/>
    </source>
</evidence>
<feature type="chain" id="PRO_5008058368" description="Receptor L-domain domain-containing protein" evidence="3">
    <location>
        <begin position="23"/>
        <end position="445"/>
    </location>
</feature>